<feature type="transmembrane region" description="Helical" evidence="1">
    <location>
        <begin position="7"/>
        <end position="25"/>
    </location>
</feature>
<evidence type="ECO:0000256" key="1">
    <source>
        <dbReference type="SAM" id="Phobius"/>
    </source>
</evidence>
<name>A0A1L9T5K0_9EURO</name>
<dbReference type="EMBL" id="KV878594">
    <property type="protein sequence ID" value="OJJ54722.1"/>
    <property type="molecule type" value="Genomic_DNA"/>
</dbReference>
<dbReference type="AlphaFoldDB" id="A0A1L9T5K0"/>
<reference evidence="3" key="1">
    <citation type="journal article" date="2017" name="Genome Biol.">
        <title>Comparative genomics reveals high biological diversity and specific adaptations in the industrially and medically important fungal genus Aspergillus.</title>
        <authorList>
            <person name="de Vries R.P."/>
            <person name="Riley R."/>
            <person name="Wiebenga A."/>
            <person name="Aguilar-Osorio G."/>
            <person name="Amillis S."/>
            <person name="Uchima C.A."/>
            <person name="Anderluh G."/>
            <person name="Asadollahi M."/>
            <person name="Askin M."/>
            <person name="Barry K."/>
            <person name="Battaglia E."/>
            <person name="Bayram O."/>
            <person name="Benocci T."/>
            <person name="Braus-Stromeyer S.A."/>
            <person name="Caldana C."/>
            <person name="Canovas D."/>
            <person name="Cerqueira G.C."/>
            <person name="Chen F."/>
            <person name="Chen W."/>
            <person name="Choi C."/>
            <person name="Clum A."/>
            <person name="Dos Santos R.A."/>
            <person name="Damasio A.R."/>
            <person name="Diallinas G."/>
            <person name="Emri T."/>
            <person name="Fekete E."/>
            <person name="Flipphi M."/>
            <person name="Freyberg S."/>
            <person name="Gallo A."/>
            <person name="Gournas C."/>
            <person name="Habgood R."/>
            <person name="Hainaut M."/>
            <person name="Harispe M.L."/>
            <person name="Henrissat B."/>
            <person name="Hilden K.S."/>
            <person name="Hope R."/>
            <person name="Hossain A."/>
            <person name="Karabika E."/>
            <person name="Karaffa L."/>
            <person name="Karanyi Z."/>
            <person name="Krasevec N."/>
            <person name="Kuo A."/>
            <person name="Kusch H."/>
            <person name="LaButti K."/>
            <person name="Lagendijk E.L."/>
            <person name="Lapidus A."/>
            <person name="Levasseur A."/>
            <person name="Lindquist E."/>
            <person name="Lipzen A."/>
            <person name="Logrieco A.F."/>
            <person name="MacCabe A."/>
            <person name="Maekelae M.R."/>
            <person name="Malavazi I."/>
            <person name="Melin P."/>
            <person name="Meyer V."/>
            <person name="Mielnichuk N."/>
            <person name="Miskei M."/>
            <person name="Molnar A.P."/>
            <person name="Mule G."/>
            <person name="Ngan C.Y."/>
            <person name="Orejas M."/>
            <person name="Orosz E."/>
            <person name="Ouedraogo J.P."/>
            <person name="Overkamp K.M."/>
            <person name="Park H.-S."/>
            <person name="Perrone G."/>
            <person name="Piumi F."/>
            <person name="Punt P.J."/>
            <person name="Ram A.F."/>
            <person name="Ramon A."/>
            <person name="Rauscher S."/>
            <person name="Record E."/>
            <person name="Riano-Pachon D.M."/>
            <person name="Robert V."/>
            <person name="Roehrig J."/>
            <person name="Ruller R."/>
            <person name="Salamov A."/>
            <person name="Salih N.S."/>
            <person name="Samson R.A."/>
            <person name="Sandor E."/>
            <person name="Sanguinetti M."/>
            <person name="Schuetze T."/>
            <person name="Sepcic K."/>
            <person name="Shelest E."/>
            <person name="Sherlock G."/>
            <person name="Sophianopoulou V."/>
            <person name="Squina F.M."/>
            <person name="Sun H."/>
            <person name="Susca A."/>
            <person name="Todd R.B."/>
            <person name="Tsang A."/>
            <person name="Unkles S.E."/>
            <person name="van de Wiele N."/>
            <person name="van Rossen-Uffink D."/>
            <person name="Oliveira J.V."/>
            <person name="Vesth T.C."/>
            <person name="Visser J."/>
            <person name="Yu J.-H."/>
            <person name="Zhou M."/>
            <person name="Andersen M.R."/>
            <person name="Archer D.B."/>
            <person name="Baker S.E."/>
            <person name="Benoit I."/>
            <person name="Brakhage A.A."/>
            <person name="Braus G.H."/>
            <person name="Fischer R."/>
            <person name="Frisvad J.C."/>
            <person name="Goldman G.H."/>
            <person name="Houbraken J."/>
            <person name="Oakley B."/>
            <person name="Pocsi I."/>
            <person name="Scazzocchio C."/>
            <person name="Seiboth B."/>
            <person name="vanKuyk P.A."/>
            <person name="Wortman J."/>
            <person name="Dyer P.S."/>
            <person name="Grigoriev I.V."/>
        </authorList>
    </citation>
    <scope>NUCLEOTIDE SEQUENCE [LARGE SCALE GENOMIC DNA]</scope>
    <source>
        <strain evidence="3">CBS 593.65</strain>
    </source>
</reference>
<keyword evidence="1" id="KW-1133">Transmembrane helix</keyword>
<proteinExistence type="predicted"/>
<keyword evidence="1" id="KW-0472">Membrane</keyword>
<dbReference type="GeneID" id="63763511"/>
<evidence type="ECO:0000313" key="3">
    <source>
        <dbReference type="Proteomes" id="UP000184356"/>
    </source>
</evidence>
<organism evidence="2 3">
    <name type="scientific">Aspergillus sydowii CBS 593.65</name>
    <dbReference type="NCBI Taxonomy" id="1036612"/>
    <lineage>
        <taxon>Eukaryota</taxon>
        <taxon>Fungi</taxon>
        <taxon>Dikarya</taxon>
        <taxon>Ascomycota</taxon>
        <taxon>Pezizomycotina</taxon>
        <taxon>Eurotiomycetes</taxon>
        <taxon>Eurotiomycetidae</taxon>
        <taxon>Eurotiales</taxon>
        <taxon>Aspergillaceae</taxon>
        <taxon>Aspergillus</taxon>
        <taxon>Aspergillus subgen. Nidulantes</taxon>
    </lineage>
</organism>
<evidence type="ECO:0000313" key="2">
    <source>
        <dbReference type="EMBL" id="OJJ54722.1"/>
    </source>
</evidence>
<sequence length="173" mass="18738">MSRTSVVNGAFSLSYVCAFSIALFHPLERNLAVVFCQVGHTGFPGIGSLFLSRSNGAPRSKLWEPSVGGHDTSTLKPRSQSNPISGANNFASCSAVTKSSSKTWYIFIQTWMYTSPLIPLITSHASSHQLNHSSSRLWGSFLTNGCITEISSERIAWKLAGTMVDWSSGSTLM</sequence>
<gene>
    <name evidence="2" type="ORF">ASPSYDRAFT_474978</name>
</gene>
<protein>
    <submittedName>
        <fullName evidence="2">Uncharacterized protein</fullName>
    </submittedName>
</protein>
<dbReference type="VEuPathDB" id="FungiDB:ASPSYDRAFT_474978"/>
<keyword evidence="1" id="KW-0812">Transmembrane</keyword>
<accession>A0A1L9T5K0</accession>
<dbReference type="Proteomes" id="UP000184356">
    <property type="component" value="Unassembled WGS sequence"/>
</dbReference>
<dbReference type="RefSeq" id="XP_040698528.1">
    <property type="nucleotide sequence ID" value="XM_040847438.1"/>
</dbReference>
<keyword evidence="3" id="KW-1185">Reference proteome</keyword>